<gene>
    <name evidence="2" type="primary">ga20951</name>
    <name evidence="2" type="ORF">PR202_ga20951</name>
</gene>
<reference evidence="2" key="2">
    <citation type="submission" date="2021-12" db="EMBL/GenBank/DDBJ databases">
        <title>Resequencing data analysis of finger millet.</title>
        <authorList>
            <person name="Hatakeyama M."/>
            <person name="Aluri S."/>
            <person name="Balachadran M.T."/>
            <person name="Sivarajan S.R."/>
            <person name="Poveda L."/>
            <person name="Shimizu-Inatsugi R."/>
            <person name="Schlapbach R."/>
            <person name="Sreeman S.M."/>
            <person name="Shimizu K.K."/>
        </authorList>
    </citation>
    <scope>NUCLEOTIDE SEQUENCE</scope>
</reference>
<feature type="region of interest" description="Disordered" evidence="1">
    <location>
        <begin position="96"/>
        <end position="127"/>
    </location>
</feature>
<dbReference type="EMBL" id="BQKI01000010">
    <property type="protein sequence ID" value="GJN03498.1"/>
    <property type="molecule type" value="Genomic_DNA"/>
</dbReference>
<keyword evidence="3" id="KW-1185">Reference proteome</keyword>
<feature type="compositionally biased region" description="Basic and acidic residues" evidence="1">
    <location>
        <begin position="1"/>
        <end position="10"/>
    </location>
</feature>
<name>A0AAV5CZJ0_ELECO</name>
<dbReference type="AlphaFoldDB" id="A0AAV5CZJ0"/>
<proteinExistence type="predicted"/>
<reference evidence="2" key="1">
    <citation type="journal article" date="2018" name="DNA Res.">
        <title>Multiple hybrid de novo genome assembly of finger millet, an orphan allotetraploid crop.</title>
        <authorList>
            <person name="Hatakeyama M."/>
            <person name="Aluri S."/>
            <person name="Balachadran M.T."/>
            <person name="Sivarajan S.R."/>
            <person name="Patrignani A."/>
            <person name="Gruter S."/>
            <person name="Poveda L."/>
            <person name="Shimizu-Inatsugi R."/>
            <person name="Baeten J."/>
            <person name="Francoijs K.J."/>
            <person name="Nataraja K.N."/>
            <person name="Reddy Y.A.N."/>
            <person name="Phadnis S."/>
            <person name="Ravikumar R.L."/>
            <person name="Schlapbach R."/>
            <person name="Sreeman S.M."/>
            <person name="Shimizu K.K."/>
        </authorList>
    </citation>
    <scope>NUCLEOTIDE SEQUENCE</scope>
</reference>
<feature type="region of interest" description="Disordered" evidence="1">
    <location>
        <begin position="1"/>
        <end position="21"/>
    </location>
</feature>
<dbReference type="PANTHER" id="PTHR33018:SF34">
    <property type="entry name" value="OS02G0472350 PROTEIN"/>
    <property type="match status" value="1"/>
</dbReference>
<sequence length="179" mass="19502">MTKAKLRAEGKPNPLPNTNERTRNWLYGRSKLTDEGDIIVKDPVTVEVVQSLKGPIATQTEAGLFTLEYHKDELAKAIGTKEHGCRAAMDAFLRGSSSSTQPSVSMQPSVSTQPSVSGQPSISMQPSEMEDLTKEMSCELDVPFGYKGKTMKVASDMALPGRTLRNLDIPPGYMRVSVV</sequence>
<feature type="compositionally biased region" description="Low complexity" evidence="1">
    <location>
        <begin position="96"/>
        <end position="121"/>
    </location>
</feature>
<dbReference type="Proteomes" id="UP001054889">
    <property type="component" value="Unassembled WGS sequence"/>
</dbReference>
<dbReference type="PANTHER" id="PTHR33018">
    <property type="entry name" value="OS10G0338966 PROTEIN-RELATED"/>
    <property type="match status" value="1"/>
</dbReference>
<accession>A0AAV5CZJ0</accession>
<organism evidence="2 3">
    <name type="scientific">Eleusine coracana subsp. coracana</name>
    <dbReference type="NCBI Taxonomy" id="191504"/>
    <lineage>
        <taxon>Eukaryota</taxon>
        <taxon>Viridiplantae</taxon>
        <taxon>Streptophyta</taxon>
        <taxon>Embryophyta</taxon>
        <taxon>Tracheophyta</taxon>
        <taxon>Spermatophyta</taxon>
        <taxon>Magnoliopsida</taxon>
        <taxon>Liliopsida</taxon>
        <taxon>Poales</taxon>
        <taxon>Poaceae</taxon>
        <taxon>PACMAD clade</taxon>
        <taxon>Chloridoideae</taxon>
        <taxon>Cynodonteae</taxon>
        <taxon>Eleusininae</taxon>
        <taxon>Eleusine</taxon>
    </lineage>
</organism>
<evidence type="ECO:0000313" key="3">
    <source>
        <dbReference type="Proteomes" id="UP001054889"/>
    </source>
</evidence>
<evidence type="ECO:0000256" key="1">
    <source>
        <dbReference type="SAM" id="MobiDB-lite"/>
    </source>
</evidence>
<comment type="caution">
    <text evidence="2">The sequence shown here is derived from an EMBL/GenBank/DDBJ whole genome shotgun (WGS) entry which is preliminary data.</text>
</comment>
<evidence type="ECO:0000313" key="2">
    <source>
        <dbReference type="EMBL" id="GJN03498.1"/>
    </source>
</evidence>
<protein>
    <submittedName>
        <fullName evidence="2">Uncharacterized protein</fullName>
    </submittedName>
</protein>